<comment type="caution">
    <text evidence="6">The sequence shown here is derived from an EMBL/GenBank/DDBJ whole genome shotgun (WGS) entry which is preliminary data.</text>
</comment>
<sequence>METPEPDRREDQSFPSSSSSSPSNSRVEEEETDGRSNGDNFDEQQRMRRSRTYHVNLLVSDVEVSEDDIWSALAVLVTFWFFASMTMILGFYGSGNLQLGPNCSRLIQTNPFFVQSIKAWIYFLNKGSGLDITYRVKPTSSSPLTLVIAQGSESLAEWIEDPSYGNATLSWNIIYGSGRIQQEIPKSSTYYIAVRNLNPEFVEVELVFNIKSVLYNTTEAYYKCSLYNRLCSLKLSLLGANVAVITSPGPKEGIPNDDWYVSLSYGPRWAMYFLVAGVVTLLLVTAFKFYNKFQNSSEDTTEFQAEEGQSVQTPLLSPKDDDTLSWGSSYEFISNNEEDLDECLAVSSLEGRLTNEGDSNNTRHLCVICFDGPRDCFFLPCGHCAACFTCGTRTSLDVSSAPPSYKQLQIYKAISSSRSTAAYPPPPHPIMAAPRFAAPSHILPSVIALSLLSLGFVIYKVDDFATQTKTLAGHNLQPTPWHFFPPKTFTDETLHDRAYKLIHCSYLACRYKSNEVPERRRPPSSRAKAPKCPEFFRWIHHDLEPWARTRISAAHLETAKQHAAFRVVIVDGRLYVDLFWACVQSRAMFTIWGFLQLLARYPGRVPDVDIMFDCMDKPIINRTEHESMPLPLFRYCTDGDHFDIPFPDWSFWGWPELNIHPWEEQFGEIKRGSQERSWKKKEPFAYWKGNPDVSSPIRTELLNCNDTKMWRAQIMRQDWEAEARAGYEHSKLSKQCNHQYKIYAEGYAWSVSLKYIVSCGSLTLIITPQYEDFFSRGLIPKINYWPISPNAICPSIKSAVDWAQGHQSEAKAMGQRGQDFMESLSMDRVYDYMFHLIMEYSKLLDFEPDIPASAMEVCTESLLCLADPKQREWLKRSTAYPSPSPPCTLPSADSNLIKRWKRKKQETMDAVEDMNPKGRRR</sequence>
<feature type="transmembrane region" description="Helical" evidence="4">
    <location>
        <begin position="69"/>
        <end position="92"/>
    </location>
</feature>
<reference evidence="6 7" key="3">
    <citation type="submission" date="2019-11" db="EMBL/GenBank/DDBJ databases">
        <title>A de novo genome assembly of a pear dwarfing rootstock.</title>
        <authorList>
            <person name="Wang F."/>
            <person name="Wang J."/>
            <person name="Li S."/>
            <person name="Zhang Y."/>
            <person name="Fang M."/>
            <person name="Ma L."/>
            <person name="Zhao Y."/>
            <person name="Jiang S."/>
        </authorList>
    </citation>
    <scope>NUCLEOTIDE SEQUENCE [LARGE SCALE GENOMIC DNA]</scope>
    <source>
        <strain evidence="6">S2</strain>
        <tissue evidence="6">Leaf</tissue>
    </source>
</reference>
<protein>
    <submittedName>
        <fullName evidence="6">Protein O-glucosyltransferase 1</fullName>
    </submittedName>
</protein>
<keyword evidence="4" id="KW-0812">Transmembrane</keyword>
<dbReference type="Pfam" id="PF16041">
    <property type="entry name" value="APD1-4_M"/>
    <property type="match status" value="1"/>
</dbReference>
<evidence type="ECO:0000256" key="2">
    <source>
        <dbReference type="ARBA" id="ARBA00022679"/>
    </source>
</evidence>
<dbReference type="AlphaFoldDB" id="A0A5N5GN33"/>
<organism evidence="6 7">
    <name type="scientific">Pyrus ussuriensis x Pyrus communis</name>
    <dbReference type="NCBI Taxonomy" id="2448454"/>
    <lineage>
        <taxon>Eukaryota</taxon>
        <taxon>Viridiplantae</taxon>
        <taxon>Streptophyta</taxon>
        <taxon>Embryophyta</taxon>
        <taxon>Tracheophyta</taxon>
        <taxon>Spermatophyta</taxon>
        <taxon>Magnoliopsida</taxon>
        <taxon>eudicotyledons</taxon>
        <taxon>Gunneridae</taxon>
        <taxon>Pentapetalae</taxon>
        <taxon>rosids</taxon>
        <taxon>fabids</taxon>
        <taxon>Rosales</taxon>
        <taxon>Rosaceae</taxon>
        <taxon>Amygdaloideae</taxon>
        <taxon>Maleae</taxon>
        <taxon>Pyrus</taxon>
    </lineage>
</organism>
<keyword evidence="4" id="KW-1133">Transmembrane helix</keyword>
<feature type="region of interest" description="Disordered" evidence="3">
    <location>
        <begin position="900"/>
        <end position="921"/>
    </location>
</feature>
<feature type="compositionally biased region" description="Basic and acidic residues" evidence="3">
    <location>
        <begin position="1"/>
        <end position="12"/>
    </location>
</feature>
<feature type="region of interest" description="Disordered" evidence="3">
    <location>
        <begin position="301"/>
        <end position="322"/>
    </location>
</feature>
<dbReference type="InterPro" id="IPR051091">
    <property type="entry name" value="O-Glucosyltr/Glycosyltrsf_90"/>
</dbReference>
<dbReference type="PANTHER" id="PTHR12203:SF35">
    <property type="entry name" value="PROTEIN O-GLUCOSYLTRANSFERASE 1"/>
    <property type="match status" value="1"/>
</dbReference>
<reference evidence="7" key="2">
    <citation type="submission" date="2019-10" db="EMBL/GenBank/DDBJ databases">
        <title>A de novo genome assembly of a pear dwarfing rootstock.</title>
        <authorList>
            <person name="Wang F."/>
            <person name="Wang J."/>
            <person name="Li S."/>
            <person name="Zhang Y."/>
            <person name="Fang M."/>
            <person name="Ma L."/>
            <person name="Zhao Y."/>
            <person name="Jiang S."/>
        </authorList>
    </citation>
    <scope>NUCLEOTIDE SEQUENCE [LARGE SCALE GENOMIC DNA]</scope>
</reference>
<dbReference type="InterPro" id="IPR032010">
    <property type="entry name" value="APD1-4_M"/>
</dbReference>
<accession>A0A5N5GN33</accession>
<evidence type="ECO:0000256" key="1">
    <source>
        <dbReference type="ARBA" id="ARBA00010118"/>
    </source>
</evidence>
<dbReference type="InterPro" id="IPR032008">
    <property type="entry name" value="APD1-4_N"/>
</dbReference>
<feature type="transmembrane region" description="Helical" evidence="4">
    <location>
        <begin position="441"/>
        <end position="459"/>
    </location>
</feature>
<dbReference type="OrthoDB" id="202415at2759"/>
<evidence type="ECO:0000313" key="7">
    <source>
        <dbReference type="Proteomes" id="UP000327157"/>
    </source>
</evidence>
<evidence type="ECO:0000256" key="3">
    <source>
        <dbReference type="SAM" id="MobiDB-lite"/>
    </source>
</evidence>
<feature type="compositionally biased region" description="Low complexity" evidence="3">
    <location>
        <begin position="13"/>
        <end position="25"/>
    </location>
</feature>
<evidence type="ECO:0000259" key="5">
    <source>
        <dbReference type="SMART" id="SM00672"/>
    </source>
</evidence>
<keyword evidence="7" id="KW-1185">Reference proteome</keyword>
<reference evidence="6 7" key="1">
    <citation type="submission" date="2019-09" db="EMBL/GenBank/DDBJ databases">
        <authorList>
            <person name="Ou C."/>
        </authorList>
    </citation>
    <scope>NUCLEOTIDE SEQUENCE [LARGE SCALE GENOMIC DNA]</scope>
    <source>
        <strain evidence="6">S2</strain>
        <tissue evidence="6">Leaf</tissue>
    </source>
</reference>
<dbReference type="SMART" id="SM00672">
    <property type="entry name" value="CAP10"/>
    <property type="match status" value="1"/>
</dbReference>
<dbReference type="Gene3D" id="3.30.40.10">
    <property type="entry name" value="Zinc/RING finger domain, C3HC4 (zinc finger)"/>
    <property type="match status" value="1"/>
</dbReference>
<keyword evidence="4" id="KW-0472">Membrane</keyword>
<evidence type="ECO:0000256" key="4">
    <source>
        <dbReference type="SAM" id="Phobius"/>
    </source>
</evidence>
<dbReference type="GO" id="GO:0016740">
    <property type="term" value="F:transferase activity"/>
    <property type="evidence" value="ECO:0007669"/>
    <property type="project" value="UniProtKB-KW"/>
</dbReference>
<feature type="region of interest" description="Disordered" evidence="3">
    <location>
        <begin position="1"/>
        <end position="46"/>
    </location>
</feature>
<evidence type="ECO:0000313" key="6">
    <source>
        <dbReference type="EMBL" id="KAB2616537.1"/>
    </source>
</evidence>
<gene>
    <name evidence="6" type="ORF">D8674_023125</name>
</gene>
<dbReference type="Pfam" id="PF05686">
    <property type="entry name" value="Glyco_transf_90"/>
    <property type="match status" value="1"/>
</dbReference>
<dbReference type="Pfam" id="PF16040">
    <property type="entry name" value="APD1-4_N"/>
    <property type="match status" value="1"/>
</dbReference>
<proteinExistence type="inferred from homology"/>
<feature type="transmembrane region" description="Helical" evidence="4">
    <location>
        <begin position="269"/>
        <end position="290"/>
    </location>
</feature>
<name>A0A5N5GN33_9ROSA</name>
<comment type="similarity">
    <text evidence="1">Belongs to the glycosyltransferase 90 family.</text>
</comment>
<feature type="domain" description="Glycosyl transferase CAP10" evidence="5">
    <location>
        <begin position="604"/>
        <end position="847"/>
    </location>
</feature>
<dbReference type="InterPro" id="IPR013083">
    <property type="entry name" value="Znf_RING/FYVE/PHD"/>
</dbReference>
<dbReference type="InterPro" id="IPR006598">
    <property type="entry name" value="CAP10"/>
</dbReference>
<keyword evidence="2 6" id="KW-0808">Transferase</keyword>
<dbReference type="PANTHER" id="PTHR12203">
    <property type="entry name" value="KDEL LYS-ASP-GLU-LEU CONTAINING - RELATED"/>
    <property type="match status" value="1"/>
</dbReference>
<dbReference type="Proteomes" id="UP000327157">
    <property type="component" value="Chromosome 3"/>
</dbReference>
<feature type="transmembrane region" description="Helical" evidence="4">
    <location>
        <begin position="231"/>
        <end position="249"/>
    </location>
</feature>
<dbReference type="Pfam" id="PF13920">
    <property type="entry name" value="zf-C3HC4_3"/>
    <property type="match status" value="1"/>
</dbReference>
<dbReference type="EMBL" id="SMOL01000402">
    <property type="protein sequence ID" value="KAB2616537.1"/>
    <property type="molecule type" value="Genomic_DNA"/>
</dbReference>